<evidence type="ECO:0000313" key="2">
    <source>
        <dbReference type="Proteomes" id="UP000231019"/>
    </source>
</evidence>
<name>A0A2M7FZ01_9BACT</name>
<dbReference type="EMBL" id="PFFQ01000059">
    <property type="protein sequence ID" value="PIW14591.1"/>
    <property type="molecule type" value="Genomic_DNA"/>
</dbReference>
<proteinExistence type="predicted"/>
<gene>
    <name evidence="1" type="ORF">COW36_21380</name>
</gene>
<organism evidence="1 2">
    <name type="scientific">bacterium (Candidatus Blackallbacteria) CG17_big_fil_post_rev_8_21_14_2_50_48_46</name>
    <dbReference type="NCBI Taxonomy" id="2014261"/>
    <lineage>
        <taxon>Bacteria</taxon>
        <taxon>Candidatus Blackallbacteria</taxon>
    </lineage>
</organism>
<accession>A0A2M7FZ01</accession>
<dbReference type="Proteomes" id="UP000231019">
    <property type="component" value="Unassembled WGS sequence"/>
</dbReference>
<comment type="caution">
    <text evidence="1">The sequence shown here is derived from an EMBL/GenBank/DDBJ whole genome shotgun (WGS) entry which is preliminary data.</text>
</comment>
<sequence length="143" mass="16104">MYDTDSIRQQIEEVWANAILEQTVNRQERANAYQVKKIMLKAHGVQSYFQIEFDPDLLAFSHEIEKLSEANPLGQILIAPLMIGILGHLAEALGQASPPTETEAKVEAPMDEDMFFAQHFTSSLSEALGSLPPVNKNRFDFNR</sequence>
<reference evidence="1 2" key="1">
    <citation type="submission" date="2017-09" db="EMBL/GenBank/DDBJ databases">
        <title>Depth-based differentiation of microbial function through sediment-hosted aquifers and enrichment of novel symbionts in the deep terrestrial subsurface.</title>
        <authorList>
            <person name="Probst A.J."/>
            <person name="Ladd B."/>
            <person name="Jarett J.K."/>
            <person name="Geller-Mcgrath D.E."/>
            <person name="Sieber C.M."/>
            <person name="Emerson J.B."/>
            <person name="Anantharaman K."/>
            <person name="Thomas B.C."/>
            <person name="Malmstrom R."/>
            <person name="Stieglmeier M."/>
            <person name="Klingl A."/>
            <person name="Woyke T."/>
            <person name="Ryan C.M."/>
            <person name="Banfield J.F."/>
        </authorList>
    </citation>
    <scope>NUCLEOTIDE SEQUENCE [LARGE SCALE GENOMIC DNA]</scope>
    <source>
        <strain evidence="1">CG17_big_fil_post_rev_8_21_14_2_50_48_46</strain>
    </source>
</reference>
<protein>
    <submittedName>
        <fullName evidence="1">Uncharacterized protein</fullName>
    </submittedName>
</protein>
<dbReference type="AlphaFoldDB" id="A0A2M7FZ01"/>
<evidence type="ECO:0000313" key="1">
    <source>
        <dbReference type="EMBL" id="PIW14591.1"/>
    </source>
</evidence>